<dbReference type="AlphaFoldDB" id="A0A916ZD94"/>
<name>A0A916ZD94_9HYPH</name>
<dbReference type="Proteomes" id="UP000644699">
    <property type="component" value="Unassembled WGS sequence"/>
</dbReference>
<evidence type="ECO:0000313" key="11">
    <source>
        <dbReference type="EMBL" id="GGD89490.1"/>
    </source>
</evidence>
<reference evidence="11" key="1">
    <citation type="journal article" date="2014" name="Int. J. Syst. Evol. Microbiol.">
        <title>Complete genome sequence of Corynebacterium casei LMG S-19264T (=DSM 44701T), isolated from a smear-ripened cheese.</title>
        <authorList>
            <consortium name="US DOE Joint Genome Institute (JGI-PGF)"/>
            <person name="Walter F."/>
            <person name="Albersmeier A."/>
            <person name="Kalinowski J."/>
            <person name="Ruckert C."/>
        </authorList>
    </citation>
    <scope>NUCLEOTIDE SEQUENCE</scope>
    <source>
        <strain evidence="11">CGMCC 1.15367</strain>
    </source>
</reference>
<evidence type="ECO:0000256" key="5">
    <source>
        <dbReference type="ARBA" id="ARBA00023251"/>
    </source>
</evidence>
<comment type="subunit">
    <text evidence="1 9">Homodimer.</text>
</comment>
<dbReference type="InterPro" id="IPR050832">
    <property type="entry name" value="Bact_Acetyltransf"/>
</dbReference>
<dbReference type="GO" id="GO:0047663">
    <property type="term" value="F:aminoglycoside 6'-N-acetyltransferase activity"/>
    <property type="evidence" value="ECO:0007669"/>
    <property type="project" value="UniProtKB-EC"/>
</dbReference>
<dbReference type="EMBL" id="BMIQ01000001">
    <property type="protein sequence ID" value="GGD89490.1"/>
    <property type="molecule type" value="Genomic_DNA"/>
</dbReference>
<dbReference type="Pfam" id="PF00583">
    <property type="entry name" value="Acetyltransf_1"/>
    <property type="match status" value="1"/>
</dbReference>
<sequence>MTISVRAATAADRHAWSRLRGQLWLDAGADHDANIAAMLARPDRAMAFLAFDAPETLVGFAEASLRHDYVNGCETSPVGFLEGIFVLETARRQGVAKQLCEAAAAWAVAQGCREFASDADIGNAPSRRFHAALGFAETETVVYFRKSLDRP</sequence>
<gene>
    <name evidence="11" type="ORF">GCM10011390_05380</name>
</gene>
<comment type="function">
    <text evidence="9">Catalyzes the transfer of an acetyl group from acetyl-CoA to the 6'-amino group of aminoglycoside molecules conferring resistance to antibiotics containing the purpurosamine ring.</text>
</comment>
<feature type="domain" description="N-acetyltransferase" evidence="10">
    <location>
        <begin position="3"/>
        <end position="151"/>
    </location>
</feature>
<dbReference type="Gene3D" id="3.40.630.30">
    <property type="match status" value="1"/>
</dbReference>
<evidence type="ECO:0000256" key="4">
    <source>
        <dbReference type="ARBA" id="ARBA00022679"/>
    </source>
</evidence>
<evidence type="ECO:0000256" key="7">
    <source>
        <dbReference type="ARBA" id="ARBA00029660"/>
    </source>
</evidence>
<evidence type="ECO:0000256" key="9">
    <source>
        <dbReference type="PIRNR" id="PIRNR000452"/>
    </source>
</evidence>
<dbReference type="RefSeq" id="WP_188906666.1">
    <property type="nucleotide sequence ID" value="NZ_BMIQ01000001.1"/>
</dbReference>
<dbReference type="SUPFAM" id="SSF55729">
    <property type="entry name" value="Acyl-CoA N-acyltransferases (Nat)"/>
    <property type="match status" value="1"/>
</dbReference>
<proteinExistence type="predicted"/>
<keyword evidence="4 9" id="KW-0808">Transferase</keyword>
<keyword evidence="12" id="KW-1185">Reference proteome</keyword>
<dbReference type="GO" id="GO:0046677">
    <property type="term" value="P:response to antibiotic"/>
    <property type="evidence" value="ECO:0007669"/>
    <property type="project" value="UniProtKB-KW"/>
</dbReference>
<dbReference type="PROSITE" id="PS51186">
    <property type="entry name" value="GNAT"/>
    <property type="match status" value="1"/>
</dbReference>
<dbReference type="InterPro" id="IPR016181">
    <property type="entry name" value="Acyl_CoA_acyltransferase"/>
</dbReference>
<comment type="catalytic activity">
    <reaction evidence="8 9">
        <text>kanamycin B + acetyl-CoA = N(6')-acetylkanamycin B + CoA + H(+)</text>
        <dbReference type="Rhea" id="RHEA:16449"/>
        <dbReference type="ChEBI" id="CHEBI:15378"/>
        <dbReference type="ChEBI" id="CHEBI:57287"/>
        <dbReference type="ChEBI" id="CHEBI:57288"/>
        <dbReference type="ChEBI" id="CHEBI:58390"/>
        <dbReference type="ChEBI" id="CHEBI:58549"/>
        <dbReference type="EC" id="2.3.1.82"/>
    </reaction>
</comment>
<dbReference type="PANTHER" id="PTHR43877">
    <property type="entry name" value="AMINOALKYLPHOSPHONATE N-ACETYLTRANSFERASE-RELATED-RELATED"/>
    <property type="match status" value="1"/>
</dbReference>
<dbReference type="PIRSF" id="PIRSF000452">
    <property type="entry name" value="6-N-acetyltransf"/>
    <property type="match status" value="1"/>
</dbReference>
<dbReference type="InterPro" id="IPR024170">
    <property type="entry name" value="Aminoglycoside_N6-AcTrfrase"/>
</dbReference>
<comment type="caution">
    <text evidence="11">The sequence shown here is derived from an EMBL/GenBank/DDBJ whole genome shotgun (WGS) entry which is preliminary data.</text>
</comment>
<dbReference type="EC" id="2.3.1.82" evidence="2 9"/>
<evidence type="ECO:0000259" key="10">
    <source>
        <dbReference type="PROSITE" id="PS51186"/>
    </source>
</evidence>
<protein>
    <recommendedName>
        <fullName evidence="3 9">Aminoglycoside N(6')-acetyltransferase type 1</fullName>
        <ecNumber evidence="2 9">2.3.1.82</ecNumber>
    </recommendedName>
    <alternativeName>
        <fullName evidence="7 9">Aminoglycoside resistance protein</fullName>
    </alternativeName>
</protein>
<dbReference type="CDD" id="cd04301">
    <property type="entry name" value="NAT_SF"/>
    <property type="match status" value="1"/>
</dbReference>
<accession>A0A916ZD94</accession>
<evidence type="ECO:0000256" key="8">
    <source>
        <dbReference type="ARBA" id="ARBA00048923"/>
    </source>
</evidence>
<reference evidence="11" key="2">
    <citation type="submission" date="2020-09" db="EMBL/GenBank/DDBJ databases">
        <authorList>
            <person name="Sun Q."/>
            <person name="Zhou Y."/>
        </authorList>
    </citation>
    <scope>NUCLEOTIDE SEQUENCE</scope>
    <source>
        <strain evidence="11">CGMCC 1.15367</strain>
    </source>
</reference>
<evidence type="ECO:0000256" key="1">
    <source>
        <dbReference type="ARBA" id="ARBA00011738"/>
    </source>
</evidence>
<organism evidence="11 12">
    <name type="scientific">Aureimonas endophytica</name>
    <dbReference type="NCBI Taxonomy" id="2027858"/>
    <lineage>
        <taxon>Bacteria</taxon>
        <taxon>Pseudomonadati</taxon>
        <taxon>Pseudomonadota</taxon>
        <taxon>Alphaproteobacteria</taxon>
        <taxon>Hyphomicrobiales</taxon>
        <taxon>Aurantimonadaceae</taxon>
        <taxon>Aureimonas</taxon>
    </lineage>
</organism>
<keyword evidence="5 9" id="KW-0046">Antibiotic resistance</keyword>
<dbReference type="InterPro" id="IPR000182">
    <property type="entry name" value="GNAT_dom"/>
</dbReference>
<evidence type="ECO:0000256" key="2">
    <source>
        <dbReference type="ARBA" id="ARBA00012888"/>
    </source>
</evidence>
<keyword evidence="6 9" id="KW-0012">Acyltransferase</keyword>
<evidence type="ECO:0000256" key="6">
    <source>
        <dbReference type="ARBA" id="ARBA00023315"/>
    </source>
</evidence>
<dbReference type="PANTHER" id="PTHR43877:SF1">
    <property type="entry name" value="ACETYLTRANSFERASE"/>
    <property type="match status" value="1"/>
</dbReference>
<dbReference type="NCBIfam" id="NF043067">
    <property type="entry name" value="AAC_6p_group_E"/>
    <property type="match status" value="1"/>
</dbReference>
<evidence type="ECO:0000256" key="3">
    <source>
        <dbReference type="ARBA" id="ARBA00017677"/>
    </source>
</evidence>
<evidence type="ECO:0000313" key="12">
    <source>
        <dbReference type="Proteomes" id="UP000644699"/>
    </source>
</evidence>